<dbReference type="Proteomes" id="UP000810207">
    <property type="component" value="Unassembled WGS sequence"/>
</dbReference>
<keyword evidence="3" id="KW-1185">Reference proteome</keyword>
<comment type="caution">
    <text evidence="2">The sequence shown here is derived from an EMBL/GenBank/DDBJ whole genome shotgun (WGS) entry which is preliminary data.</text>
</comment>
<evidence type="ECO:0000313" key="2">
    <source>
        <dbReference type="EMBL" id="MBP2247809.1"/>
    </source>
</evidence>
<evidence type="ECO:0000256" key="1">
    <source>
        <dbReference type="SAM" id="MobiDB-lite"/>
    </source>
</evidence>
<evidence type="ECO:0000313" key="3">
    <source>
        <dbReference type="Proteomes" id="UP000810207"/>
    </source>
</evidence>
<proteinExistence type="predicted"/>
<protein>
    <submittedName>
        <fullName evidence="2">Uncharacterized protein</fullName>
    </submittedName>
</protein>
<feature type="region of interest" description="Disordered" evidence="1">
    <location>
        <begin position="1"/>
        <end position="22"/>
    </location>
</feature>
<gene>
    <name evidence="2" type="ORF">J2Z28_004478</name>
</gene>
<accession>A0ABS4RY37</accession>
<organism evidence="2 3">
    <name type="scientific">Paenibacillus xylanexedens</name>
    <dbReference type="NCBI Taxonomy" id="528191"/>
    <lineage>
        <taxon>Bacteria</taxon>
        <taxon>Bacillati</taxon>
        <taxon>Bacillota</taxon>
        <taxon>Bacilli</taxon>
        <taxon>Bacillales</taxon>
        <taxon>Paenibacillaceae</taxon>
        <taxon>Paenibacillus</taxon>
    </lineage>
</organism>
<name>A0ABS4RY37_PAEXY</name>
<reference evidence="2 3" key="1">
    <citation type="submission" date="2021-03" db="EMBL/GenBank/DDBJ databases">
        <title>Genomic Encyclopedia of Type Strains, Phase IV (KMG-IV): sequencing the most valuable type-strain genomes for metagenomic binning, comparative biology and taxonomic classification.</title>
        <authorList>
            <person name="Goeker M."/>
        </authorList>
    </citation>
    <scope>NUCLEOTIDE SEQUENCE [LARGE SCALE GENOMIC DNA]</scope>
    <source>
        <strain evidence="2 3">DSM 21292</strain>
    </source>
</reference>
<sequence>MDDSNGHRQAIENRFDGKREEKVHSTFGEEREMYILEKCVVVSGKSVVERQGVSSKDQIAR</sequence>
<dbReference type="EMBL" id="JAGIKV010000018">
    <property type="protein sequence ID" value="MBP2247809.1"/>
    <property type="molecule type" value="Genomic_DNA"/>
</dbReference>